<sequence>MSHTVFGIRHHGPGSARTLERALAQLQPDTILIEGPPDADSLLALAAHEEMAPPVALLAYAPDEPGRAAFWPFARFSPEWRAILYAHEHDIPVRFCDLPAANSLVQKRGRRGKVREDPLGALAEVAGHGDAERWWEDVVESAREGLGAFEAVTEAMEALREAFPDDDPREEQREAYMRQQIRKANKEASNVAVVCGAWHAPALVEPGPAAPDARTLKGMAKIKVATTWVPWTYGLLARESGYGAGVDSPAWYDQLFDSAEEPVARWLARAARLLREEGLDASAAQVVDATRLAAALAGIRDRPLAGLDELLDATRAVLCFGSELPLKIVRAQLVVGERLGEVPEETPMVPLQQDVTKLQRRLRLKPAPEPKEITLDLRREIDRERSRLLHRLNVLEVRWGEPTETRGQGTFKEAFRLEWHPQLALDLIHAGRWGTTVHAAAAARAKAMAKEQDSIAKLAVLADAVLLADLPDALEAVLGALADLAALDRDTADLMAAVPPLAQILRYGDVRGSDTSAVAGVLRGIVLRTAVGLPGAGVGADEEAGAKLAELVDGVNSALALLQDEALTRAWREALRRVADGDRLPGTLAGRATRLLHDAGELGSPEVAGAMSRALSPGEEPERGASWIEGFIGTSGLVLVHDPELLQILDEWMDRVEPEAFTTVLPLLRRAFSVLPAGERRRLGERLRKPKEGQSPSSELNIDLERAGPALATVARLLA</sequence>
<dbReference type="RefSeq" id="WP_202955909.1">
    <property type="nucleotide sequence ID" value="NZ_JAPCID010000042.1"/>
</dbReference>
<dbReference type="Proteomes" id="UP001147700">
    <property type="component" value="Unassembled WGS sequence"/>
</dbReference>
<name>A0ABT4RQ05_9ACTN</name>
<dbReference type="Pfam" id="PF18934">
    <property type="entry name" value="DUF5682"/>
    <property type="match status" value="1"/>
</dbReference>
<dbReference type="EMBL" id="JAPCID010000042">
    <property type="protein sequence ID" value="MDA0140644.1"/>
    <property type="molecule type" value="Genomic_DNA"/>
</dbReference>
<comment type="caution">
    <text evidence="1">The sequence shown here is derived from an EMBL/GenBank/DDBJ whole genome shotgun (WGS) entry which is preliminary data.</text>
</comment>
<accession>A0ABT4RQ05</accession>
<protein>
    <submittedName>
        <fullName evidence="1">DUF5682 family protein</fullName>
    </submittedName>
</protein>
<dbReference type="PANTHER" id="PTHR30634">
    <property type="entry name" value="OUTER MEMBRANE LOLAB LIPOPROTEIN INSERTION APPARATUS"/>
    <property type="match status" value="1"/>
</dbReference>
<organism evidence="1 2">
    <name type="scientific">Solirubrobacter deserti</name>
    <dbReference type="NCBI Taxonomy" id="2282478"/>
    <lineage>
        <taxon>Bacteria</taxon>
        <taxon>Bacillati</taxon>
        <taxon>Actinomycetota</taxon>
        <taxon>Thermoleophilia</taxon>
        <taxon>Solirubrobacterales</taxon>
        <taxon>Solirubrobacteraceae</taxon>
        <taxon>Solirubrobacter</taxon>
    </lineage>
</organism>
<reference evidence="1" key="1">
    <citation type="submission" date="2022-10" db="EMBL/GenBank/DDBJ databases">
        <title>The WGS of Solirubrobacter sp. CPCC 204708.</title>
        <authorList>
            <person name="Jiang Z."/>
        </authorList>
    </citation>
    <scope>NUCLEOTIDE SEQUENCE</scope>
    <source>
        <strain evidence="1">CPCC 204708</strain>
    </source>
</reference>
<evidence type="ECO:0000313" key="1">
    <source>
        <dbReference type="EMBL" id="MDA0140644.1"/>
    </source>
</evidence>
<gene>
    <name evidence="1" type="ORF">OJ962_24315</name>
</gene>
<keyword evidence="2" id="KW-1185">Reference proteome</keyword>
<dbReference type="PANTHER" id="PTHR30634:SF14">
    <property type="match status" value="1"/>
</dbReference>
<dbReference type="InterPro" id="IPR043737">
    <property type="entry name" value="DUF5682"/>
</dbReference>
<proteinExistence type="predicted"/>
<evidence type="ECO:0000313" key="2">
    <source>
        <dbReference type="Proteomes" id="UP001147700"/>
    </source>
</evidence>
<dbReference type="InterPro" id="IPR050458">
    <property type="entry name" value="LolB"/>
</dbReference>